<dbReference type="Proteomes" id="UP000281725">
    <property type="component" value="Unassembled WGS sequence"/>
</dbReference>
<dbReference type="PANTHER" id="PTHR43646:SF2">
    <property type="entry name" value="GLYCOSYLTRANSFERASE 2-LIKE DOMAIN-CONTAINING PROTEIN"/>
    <property type="match status" value="1"/>
</dbReference>
<dbReference type="CDD" id="cd00761">
    <property type="entry name" value="Glyco_tranf_GTA_type"/>
    <property type="match status" value="1"/>
</dbReference>
<keyword evidence="6" id="KW-1133">Transmembrane helix</keyword>
<evidence type="ECO:0000313" key="9">
    <source>
        <dbReference type="Proteomes" id="UP000281725"/>
    </source>
</evidence>
<evidence type="ECO:0000313" key="8">
    <source>
        <dbReference type="EMBL" id="RKJ86365.1"/>
    </source>
</evidence>
<keyword evidence="6" id="KW-0812">Transmembrane</keyword>
<feature type="domain" description="Glycosyltransferase 2-like" evidence="7">
    <location>
        <begin position="8"/>
        <end position="164"/>
    </location>
</feature>
<protein>
    <submittedName>
        <fullName evidence="8">Glycosyltransferase</fullName>
    </submittedName>
</protein>
<proteinExistence type="predicted"/>
<sequence>MTPSPLISVIIKTYNEEAGIADTIASIRSALADYSHQIIVADSLSTDRTQAIACQLGVTVVSLTDPADRCCGVGPQLGYLFSEGEFLLLLDGDMKLEPEFVPAALAHMHSHPDCGGVAGRAEMDDAHSYEFKSRKQRINQIYPLGESRWLCGGGLFRRSAIEQIGYLTNRNLHGYEEAELGIRLRQAGYRLERLDAPFFFHTSHTMDSLALIRYRWRMGYLFASGELVRSAWGQPYFREVLSVIRSELLFGLYLLTLLFFALLFVAGLPFWLPLLALTPLGGFIALKWLKNRSLQDALRSVMNLSIYAAGLVRGLLLPQRSPREAPAHRLIQESLP</sequence>
<dbReference type="GO" id="GO:0016757">
    <property type="term" value="F:glycosyltransferase activity"/>
    <property type="evidence" value="ECO:0007669"/>
    <property type="project" value="UniProtKB-KW"/>
</dbReference>
<dbReference type="PANTHER" id="PTHR43646">
    <property type="entry name" value="GLYCOSYLTRANSFERASE"/>
    <property type="match status" value="1"/>
</dbReference>
<evidence type="ECO:0000256" key="4">
    <source>
        <dbReference type="ARBA" id="ARBA00022679"/>
    </source>
</evidence>
<dbReference type="EMBL" id="RAWX01000004">
    <property type="protein sequence ID" value="RKJ86365.1"/>
    <property type="molecule type" value="Genomic_DNA"/>
</dbReference>
<keyword evidence="5 6" id="KW-0472">Membrane</keyword>
<dbReference type="GO" id="GO:0005886">
    <property type="term" value="C:plasma membrane"/>
    <property type="evidence" value="ECO:0007669"/>
    <property type="project" value="UniProtKB-SubCell"/>
</dbReference>
<evidence type="ECO:0000256" key="1">
    <source>
        <dbReference type="ARBA" id="ARBA00004236"/>
    </source>
</evidence>
<evidence type="ECO:0000256" key="3">
    <source>
        <dbReference type="ARBA" id="ARBA00022676"/>
    </source>
</evidence>
<comment type="caution">
    <text evidence="8">The sequence shown here is derived from an EMBL/GenBank/DDBJ whole genome shotgun (WGS) entry which is preliminary data.</text>
</comment>
<dbReference type="Pfam" id="PF00535">
    <property type="entry name" value="Glycos_transf_2"/>
    <property type="match status" value="1"/>
</dbReference>
<dbReference type="SUPFAM" id="SSF53448">
    <property type="entry name" value="Nucleotide-diphospho-sugar transferases"/>
    <property type="match status" value="1"/>
</dbReference>
<feature type="transmembrane region" description="Helical" evidence="6">
    <location>
        <begin position="248"/>
        <end position="265"/>
    </location>
</feature>
<dbReference type="InterPro" id="IPR029044">
    <property type="entry name" value="Nucleotide-diphossugar_trans"/>
</dbReference>
<accession>A0A3A9I5T2</accession>
<evidence type="ECO:0000256" key="2">
    <source>
        <dbReference type="ARBA" id="ARBA00022475"/>
    </source>
</evidence>
<keyword evidence="4 8" id="KW-0808">Transferase</keyword>
<dbReference type="AlphaFoldDB" id="A0A3A9I5T2"/>
<name>A0A3A9I5T2_AERVE</name>
<dbReference type="InterPro" id="IPR001173">
    <property type="entry name" value="Glyco_trans_2-like"/>
</dbReference>
<dbReference type="Gene3D" id="3.90.550.10">
    <property type="entry name" value="Spore Coat Polysaccharide Biosynthesis Protein SpsA, Chain A"/>
    <property type="match status" value="1"/>
</dbReference>
<evidence type="ECO:0000256" key="5">
    <source>
        <dbReference type="ARBA" id="ARBA00023136"/>
    </source>
</evidence>
<reference evidence="8 9" key="1">
    <citation type="submission" date="2018-09" db="EMBL/GenBank/DDBJ databases">
        <title>Genome sequencing of Aeromonas veronii MS-17-88.</title>
        <authorList>
            <person name="Tekedar H.C."/>
            <person name="Arick M.A."/>
            <person name="Hsu C.-Y."/>
            <person name="Thrash A."/>
            <person name="Karsi A."/>
            <person name="Lawrence M.L."/>
            <person name="Abdelhamed H."/>
        </authorList>
    </citation>
    <scope>NUCLEOTIDE SEQUENCE [LARGE SCALE GENOMIC DNA]</scope>
    <source>
        <strain evidence="8 9">MS 17-88</strain>
    </source>
</reference>
<organism evidence="8 9">
    <name type="scientific">Aeromonas veronii</name>
    <dbReference type="NCBI Taxonomy" id="654"/>
    <lineage>
        <taxon>Bacteria</taxon>
        <taxon>Pseudomonadati</taxon>
        <taxon>Pseudomonadota</taxon>
        <taxon>Gammaproteobacteria</taxon>
        <taxon>Aeromonadales</taxon>
        <taxon>Aeromonadaceae</taxon>
        <taxon>Aeromonas</taxon>
    </lineage>
</organism>
<keyword evidence="3" id="KW-0328">Glycosyltransferase</keyword>
<gene>
    <name evidence="8" type="ORF">D6R50_19045</name>
</gene>
<evidence type="ECO:0000256" key="6">
    <source>
        <dbReference type="SAM" id="Phobius"/>
    </source>
</evidence>
<comment type="subcellular location">
    <subcellularLocation>
        <location evidence="1">Cell membrane</location>
    </subcellularLocation>
</comment>
<dbReference type="RefSeq" id="WP_120415959.1">
    <property type="nucleotide sequence ID" value="NZ_CAWQUQ010000011.1"/>
</dbReference>
<evidence type="ECO:0000259" key="7">
    <source>
        <dbReference type="Pfam" id="PF00535"/>
    </source>
</evidence>
<keyword evidence="2" id="KW-1003">Cell membrane</keyword>